<proteinExistence type="predicted"/>
<gene>
    <name evidence="2" type="ORF">METZ01_LOCUS254806</name>
</gene>
<accession>A0A382IRU5</accession>
<dbReference type="AlphaFoldDB" id="A0A382IRU5"/>
<dbReference type="EMBL" id="UINC01068951">
    <property type="protein sequence ID" value="SVC01952.1"/>
    <property type="molecule type" value="Genomic_DNA"/>
</dbReference>
<evidence type="ECO:0000313" key="2">
    <source>
        <dbReference type="EMBL" id="SVC01952.1"/>
    </source>
</evidence>
<dbReference type="Gene3D" id="2.60.120.560">
    <property type="entry name" value="Exo-inulinase, domain 1"/>
    <property type="match status" value="1"/>
</dbReference>
<feature type="domain" description="3-keto-alpha-glucoside-1,2-lyase/3-keto-2-hydroxy-glucal hydratase" evidence="1">
    <location>
        <begin position="33"/>
        <end position="248"/>
    </location>
</feature>
<organism evidence="2">
    <name type="scientific">marine metagenome</name>
    <dbReference type="NCBI Taxonomy" id="408172"/>
    <lineage>
        <taxon>unclassified sequences</taxon>
        <taxon>metagenomes</taxon>
        <taxon>ecological metagenomes</taxon>
    </lineage>
</organism>
<dbReference type="GO" id="GO:0016787">
    <property type="term" value="F:hydrolase activity"/>
    <property type="evidence" value="ECO:0007669"/>
    <property type="project" value="InterPro"/>
</dbReference>
<dbReference type="InterPro" id="IPR010496">
    <property type="entry name" value="AL/BT2_dom"/>
</dbReference>
<sequence length="251" mass="27872">MNSPFYSFAISLLFAEILSATEPLTPVYDSGPGWRALTEADFTNVNCKEDTWTFEKNGLIKCTGRPVGVIRTKKMVTNLELVVQWRHMKPAGNSGVFLWAIPESIKNLEAGKGRLPAGIEVQVLDLGYETNWEKGKGKPSDWFTSHGDVFPTGGARMKAFTPQITYTREDGTKYTVGKPKSSRSFPTQRLTNGVGKWNHYYIRAINGEVRLWVNGVEVSGGSDCKPATGYLCLESEGSPIEFKGLRIRELP</sequence>
<name>A0A382IRU5_9ZZZZ</name>
<evidence type="ECO:0000259" key="1">
    <source>
        <dbReference type="Pfam" id="PF06439"/>
    </source>
</evidence>
<reference evidence="2" key="1">
    <citation type="submission" date="2018-05" db="EMBL/GenBank/DDBJ databases">
        <authorList>
            <person name="Lanie J.A."/>
            <person name="Ng W.-L."/>
            <person name="Kazmierczak K.M."/>
            <person name="Andrzejewski T.M."/>
            <person name="Davidsen T.M."/>
            <person name="Wayne K.J."/>
            <person name="Tettelin H."/>
            <person name="Glass J.I."/>
            <person name="Rusch D."/>
            <person name="Podicherti R."/>
            <person name="Tsui H.-C.T."/>
            <person name="Winkler M.E."/>
        </authorList>
    </citation>
    <scope>NUCLEOTIDE SEQUENCE</scope>
</reference>
<protein>
    <recommendedName>
        <fullName evidence="1">3-keto-alpha-glucoside-1,2-lyase/3-keto-2-hydroxy-glucal hydratase domain-containing protein</fullName>
    </recommendedName>
</protein>
<dbReference type="Pfam" id="PF06439">
    <property type="entry name" value="3keto-disac_hyd"/>
    <property type="match status" value="1"/>
</dbReference>